<dbReference type="Pfam" id="PF12146">
    <property type="entry name" value="Hydrolase_4"/>
    <property type="match status" value="1"/>
</dbReference>
<dbReference type="GO" id="GO:0016020">
    <property type="term" value="C:membrane"/>
    <property type="evidence" value="ECO:0000318"/>
    <property type="project" value="GO_Central"/>
</dbReference>
<dbReference type="InterPro" id="IPR000073">
    <property type="entry name" value="AB_hydrolase_1"/>
</dbReference>
<evidence type="ECO:0000259" key="2">
    <source>
        <dbReference type="Pfam" id="PF12146"/>
    </source>
</evidence>
<dbReference type="eggNOG" id="KOG1455">
    <property type="taxonomic scope" value="Eukaryota"/>
</dbReference>
<evidence type="ECO:0000313" key="4">
    <source>
        <dbReference type="RefSeq" id="XP_019055010.1"/>
    </source>
</evidence>
<dbReference type="STRING" id="4432.A0A1U8QAA3"/>
<evidence type="ECO:0000313" key="3">
    <source>
        <dbReference type="Proteomes" id="UP000189703"/>
    </source>
</evidence>
<accession>A0A1U8QAA3</accession>
<dbReference type="OrthoDB" id="2498029at2759"/>
<dbReference type="GeneID" id="104607619"/>
<dbReference type="FunCoup" id="A0A1U8QAA3">
    <property type="interactions" value="519"/>
</dbReference>
<dbReference type="KEGG" id="nnu:104607619"/>
<dbReference type="InterPro" id="IPR022742">
    <property type="entry name" value="Hydrolase_4"/>
</dbReference>
<dbReference type="Proteomes" id="UP000189703">
    <property type="component" value="Unplaced"/>
</dbReference>
<keyword evidence="3" id="KW-1185">Reference proteome</keyword>
<dbReference type="InterPro" id="IPR029058">
    <property type="entry name" value="AB_hydrolase_fold"/>
</dbReference>
<dbReference type="FunFam" id="3.40.50.1820:FF:000036">
    <property type="entry name" value="Alpha/beta-Hydrolases superfamily protein"/>
    <property type="match status" value="1"/>
</dbReference>
<dbReference type="InterPro" id="IPR051044">
    <property type="entry name" value="MAG_DAG_Lipase"/>
</dbReference>
<dbReference type="RefSeq" id="XP_019055010.1">
    <property type="nucleotide sequence ID" value="XM_019199465.1"/>
</dbReference>
<dbReference type="AlphaFoldDB" id="A0A1U8QAA3"/>
<dbReference type="GO" id="GO:0016298">
    <property type="term" value="F:lipase activity"/>
    <property type="evidence" value="ECO:0000318"/>
    <property type="project" value="GO_Central"/>
</dbReference>
<feature type="region of interest" description="Disordered" evidence="1">
    <location>
        <begin position="356"/>
        <end position="377"/>
    </location>
</feature>
<dbReference type="Gene3D" id="3.40.50.1820">
    <property type="entry name" value="alpha/beta hydrolase"/>
    <property type="match status" value="1"/>
</dbReference>
<gene>
    <name evidence="4" type="primary">LOC104607619</name>
</gene>
<name>A0A1U8QAA3_NELNU</name>
<sequence>MTFGKWCVRELMNYDQGPVAELRAAAYKCMCMEHWRVHSIADLDSLGHGWNGLSQTYVWAGVQSQGSLSYEEEFILNSRGMKIFTCRWIPISREPKALVFLCHGYAMECSITMRGTGIRLAKAGFAVYGLDYEGHGKSVGLDGYISCFDNIVNDCCDHFTSICERAENKNKSRFIFGDSMGGAVAILLHRKNPKYWDGAILVSPMCKIAENMKPHPLLLSALDKLCHVVPTWKMVPAPNLVKVGIKEVGRRNELKSNPFCYKGRPRLKTGDQLYRVSLEIEQNLHQITFPFLVVHGEKDKITDPSVSKLLYESASSSDKMLKLYPGMWHAITSGEPPENIDMVFADIIAWLTERAAGSGGSRPKNGEESISDTVPSS</sequence>
<dbReference type="InParanoid" id="A0A1U8QAA3"/>
<dbReference type="PANTHER" id="PTHR11614">
    <property type="entry name" value="PHOSPHOLIPASE-RELATED"/>
    <property type="match status" value="1"/>
</dbReference>
<dbReference type="PRINTS" id="PR00111">
    <property type="entry name" value="ABHYDROLASE"/>
</dbReference>
<dbReference type="SUPFAM" id="SSF53474">
    <property type="entry name" value="alpha/beta-Hydrolases"/>
    <property type="match status" value="1"/>
</dbReference>
<protein>
    <submittedName>
        <fullName evidence="4">Caffeoylshikimate esterase-like</fullName>
    </submittedName>
</protein>
<evidence type="ECO:0000256" key="1">
    <source>
        <dbReference type="SAM" id="MobiDB-lite"/>
    </source>
</evidence>
<reference evidence="4" key="1">
    <citation type="submission" date="2025-08" db="UniProtKB">
        <authorList>
            <consortium name="RefSeq"/>
        </authorList>
    </citation>
    <scope>IDENTIFICATION</scope>
</reference>
<dbReference type="OMA" id="CERAENK"/>
<organism evidence="3 4">
    <name type="scientific">Nelumbo nucifera</name>
    <name type="common">Sacred lotus</name>
    <dbReference type="NCBI Taxonomy" id="4432"/>
    <lineage>
        <taxon>Eukaryota</taxon>
        <taxon>Viridiplantae</taxon>
        <taxon>Streptophyta</taxon>
        <taxon>Embryophyta</taxon>
        <taxon>Tracheophyta</taxon>
        <taxon>Spermatophyta</taxon>
        <taxon>Magnoliopsida</taxon>
        <taxon>Proteales</taxon>
        <taxon>Nelumbonaceae</taxon>
        <taxon>Nelumbo</taxon>
    </lineage>
</organism>
<proteinExistence type="predicted"/>
<feature type="domain" description="Serine aminopeptidase S33" evidence="2">
    <location>
        <begin position="94"/>
        <end position="332"/>
    </location>
</feature>